<protein>
    <submittedName>
        <fullName evidence="2">Armadillo repeat-containing protein</fullName>
    </submittedName>
</protein>
<dbReference type="InterPro" id="IPR000225">
    <property type="entry name" value="Armadillo"/>
</dbReference>
<reference evidence="2" key="1">
    <citation type="submission" date="2013-07" db="EMBL/GenBank/DDBJ databases">
        <title>Midgut Transcriptome Profiling of Anoplphora glabripennis, a Lignocellulose Degrading, Wood-Boring Cerambycid.</title>
        <authorList>
            <person name="Scully E.D."/>
            <person name="Hoover K."/>
            <person name="Carlson J.E."/>
            <person name="Tien M."/>
            <person name="Geib S.M."/>
        </authorList>
    </citation>
    <scope>NUCLEOTIDE SEQUENCE</scope>
</reference>
<evidence type="ECO:0000313" key="2">
    <source>
        <dbReference type="EMBL" id="JAB62925.1"/>
    </source>
</evidence>
<dbReference type="PANTHER" id="PTHR22895">
    <property type="entry name" value="ARMADILLO REPEAT-CONTAINING PROTEIN 6"/>
    <property type="match status" value="1"/>
</dbReference>
<dbReference type="AlphaFoldDB" id="V5FZ23"/>
<gene>
    <name evidence="2" type="primary">ARMC6</name>
</gene>
<dbReference type="PANTHER" id="PTHR22895:SF0">
    <property type="entry name" value="ARMADILLO REPEAT-CONTAINING PROTEIN 6"/>
    <property type="match status" value="1"/>
</dbReference>
<accession>V5FZ23</accession>
<dbReference type="InterPro" id="IPR011989">
    <property type="entry name" value="ARM-like"/>
</dbReference>
<dbReference type="OrthoDB" id="449062at2759"/>
<dbReference type="SMART" id="SM00185">
    <property type="entry name" value="ARM"/>
    <property type="match status" value="4"/>
</dbReference>
<dbReference type="InterPro" id="IPR016024">
    <property type="entry name" value="ARM-type_fold"/>
</dbReference>
<organism evidence="2">
    <name type="scientific">Anoplophora glabripennis</name>
    <name type="common">Asian longhorn beetle</name>
    <name type="synonym">Anoplophora nobilis</name>
    <dbReference type="NCBI Taxonomy" id="217634"/>
    <lineage>
        <taxon>Eukaryota</taxon>
        <taxon>Metazoa</taxon>
        <taxon>Ecdysozoa</taxon>
        <taxon>Arthropoda</taxon>
        <taxon>Hexapoda</taxon>
        <taxon>Insecta</taxon>
        <taxon>Pterygota</taxon>
        <taxon>Neoptera</taxon>
        <taxon>Endopterygota</taxon>
        <taxon>Coleoptera</taxon>
        <taxon>Polyphaga</taxon>
        <taxon>Cucujiformia</taxon>
        <taxon>Chrysomeloidea</taxon>
        <taxon>Cerambycidae</taxon>
        <taxon>Lamiinae</taxon>
        <taxon>Lamiini</taxon>
        <taxon>Anoplophora</taxon>
    </lineage>
</organism>
<dbReference type="Gene3D" id="1.25.10.10">
    <property type="entry name" value="Leucine-rich Repeat Variant"/>
    <property type="match status" value="2"/>
</dbReference>
<dbReference type="GeneID" id="108912615"/>
<dbReference type="SUPFAM" id="SSF48371">
    <property type="entry name" value="ARM repeat"/>
    <property type="match status" value="1"/>
</dbReference>
<name>V5FZ23_ANOGL</name>
<sequence>MVLVISQETFNDAVRENIEDLGLTPDEALKEAVVQFESQGVDLSSIIKELMLEPKSSDAIEDRIKQLNNLNKSKAPAKEILEILEALKAECDKGIQYRVIAGQHDAYPILLDTLFNYSGNVEVERISIRTLISLMTKQPDLLDDRGIEAIFCHLDKNEDLEVKRLTLKWAKECCVMHEKNRQNIFDANILEKIKELLHEGSPDILKETMGVCRALVLDDDIRVEFGKAHEHARVIASECLCLLTNLLNRFRHDEQLICDLMQTFSVLLVRTEFCKKVVDAGGLDLIKEVITAFPSSQKVHRQCFKLLKSLAGNDECKYKIIQNDLAPIIVAALDASKGNVQTATAGLAATAAICLRSPDNSTELFKANVPNVIVEIMKLYPNEKLVQKTASWAIRNMVSRSKYQCDKFLSLGLEELLQKNLKKFKEIEYDTKAALRDLGCKVKLNEEWTGKGGLLNTEATTRKS</sequence>
<dbReference type="EMBL" id="GALX01005541">
    <property type="protein sequence ID" value="JAB62925.1"/>
    <property type="molecule type" value="Transcribed_RNA"/>
</dbReference>
<keyword evidence="1" id="KW-0677">Repeat</keyword>
<dbReference type="KEGG" id="agb:108912615"/>
<dbReference type="GO" id="GO:0002244">
    <property type="term" value="P:hematopoietic progenitor cell differentiation"/>
    <property type="evidence" value="ECO:0007669"/>
    <property type="project" value="TreeGrafter"/>
</dbReference>
<evidence type="ECO:0000256" key="1">
    <source>
        <dbReference type="ARBA" id="ARBA00022737"/>
    </source>
</evidence>
<proteinExistence type="predicted"/>